<evidence type="ECO:0000259" key="2">
    <source>
        <dbReference type="Pfam" id="PF13401"/>
    </source>
</evidence>
<gene>
    <name evidence="3" type="ORF">SAMD00023353_0103290</name>
</gene>
<feature type="domain" description="ORC1/DEAH AAA+ ATPase" evidence="2">
    <location>
        <begin position="84"/>
        <end position="171"/>
    </location>
</feature>
<name>A0A1S7UHY4_ROSNE</name>
<protein>
    <submittedName>
        <fullName evidence="3">Putative N-terminal acetyltransferase auxiliary subunit</fullName>
    </submittedName>
</protein>
<dbReference type="InterPro" id="IPR011990">
    <property type="entry name" value="TPR-like_helical_dom_sf"/>
</dbReference>
<dbReference type="AlphaFoldDB" id="A0A1S7UHY4"/>
<dbReference type="InterPro" id="IPR019734">
    <property type="entry name" value="TPR_rpt"/>
</dbReference>
<accession>A0A1S7UHY4</accession>
<organism evidence="3">
    <name type="scientific">Rosellinia necatrix</name>
    <name type="common">White root-rot fungus</name>
    <dbReference type="NCBI Taxonomy" id="77044"/>
    <lineage>
        <taxon>Eukaryota</taxon>
        <taxon>Fungi</taxon>
        <taxon>Dikarya</taxon>
        <taxon>Ascomycota</taxon>
        <taxon>Pezizomycotina</taxon>
        <taxon>Sordariomycetes</taxon>
        <taxon>Xylariomycetidae</taxon>
        <taxon>Xylariales</taxon>
        <taxon>Xylariaceae</taxon>
        <taxon>Rosellinia</taxon>
    </lineage>
</organism>
<evidence type="ECO:0000256" key="1">
    <source>
        <dbReference type="SAM" id="MobiDB-lite"/>
    </source>
</evidence>
<evidence type="ECO:0000313" key="4">
    <source>
        <dbReference type="Proteomes" id="UP000054516"/>
    </source>
</evidence>
<dbReference type="SUPFAM" id="SSF52540">
    <property type="entry name" value="P-loop containing nucleoside triphosphate hydrolases"/>
    <property type="match status" value="1"/>
</dbReference>
<evidence type="ECO:0000313" key="3">
    <source>
        <dbReference type="EMBL" id="GAP82799.2"/>
    </source>
</evidence>
<dbReference type="Gene3D" id="1.25.40.10">
    <property type="entry name" value="Tetratricopeptide repeat domain"/>
    <property type="match status" value="2"/>
</dbReference>
<dbReference type="Proteomes" id="UP000054516">
    <property type="component" value="Unassembled WGS sequence"/>
</dbReference>
<reference evidence="3" key="1">
    <citation type="submission" date="2016-03" db="EMBL/GenBank/DDBJ databases">
        <title>Draft genome sequence of Rosellinia necatrix.</title>
        <authorList>
            <person name="Kanematsu S."/>
        </authorList>
    </citation>
    <scope>NUCLEOTIDE SEQUENCE [LARGE SCALE GENOMIC DNA]</scope>
    <source>
        <strain evidence="3">W97</strain>
    </source>
</reference>
<keyword evidence="3" id="KW-0808">Transferase</keyword>
<dbReference type="EMBL" id="DF977446">
    <property type="protein sequence ID" value="GAP82799.2"/>
    <property type="molecule type" value="Genomic_DNA"/>
</dbReference>
<dbReference type="InterPro" id="IPR053137">
    <property type="entry name" value="NLR-like"/>
</dbReference>
<dbReference type="OMA" id="KKHPYTL"/>
<dbReference type="InterPro" id="IPR027417">
    <property type="entry name" value="P-loop_NTPase"/>
</dbReference>
<dbReference type="SUPFAM" id="SSF48452">
    <property type="entry name" value="TPR-like"/>
    <property type="match status" value="4"/>
</dbReference>
<keyword evidence="4" id="KW-1185">Reference proteome</keyword>
<dbReference type="InterPro" id="IPR049945">
    <property type="entry name" value="AAA_22"/>
</dbReference>
<dbReference type="NCBIfam" id="NF040586">
    <property type="entry name" value="FxSxx_TPR"/>
    <property type="match status" value="1"/>
</dbReference>
<dbReference type="Pfam" id="PF13401">
    <property type="entry name" value="AAA_22"/>
    <property type="match status" value="1"/>
</dbReference>
<dbReference type="GO" id="GO:0016887">
    <property type="term" value="F:ATP hydrolysis activity"/>
    <property type="evidence" value="ECO:0007669"/>
    <property type="project" value="InterPro"/>
</dbReference>
<dbReference type="Pfam" id="PF13374">
    <property type="entry name" value="TPR_10"/>
    <property type="match status" value="1"/>
</dbReference>
<feature type="region of interest" description="Disordered" evidence="1">
    <location>
        <begin position="839"/>
        <end position="869"/>
    </location>
</feature>
<proteinExistence type="predicted"/>
<dbReference type="PANTHER" id="PTHR46082">
    <property type="entry name" value="ATP/GTP-BINDING PROTEIN-RELATED"/>
    <property type="match status" value="1"/>
</dbReference>
<dbReference type="Gene3D" id="3.40.50.300">
    <property type="entry name" value="P-loop containing nucleotide triphosphate hydrolases"/>
    <property type="match status" value="1"/>
</dbReference>
<dbReference type="SMART" id="SM00028">
    <property type="entry name" value="TPR"/>
    <property type="match status" value="6"/>
</dbReference>
<feature type="compositionally biased region" description="Polar residues" evidence="1">
    <location>
        <begin position="843"/>
        <end position="853"/>
    </location>
</feature>
<dbReference type="GO" id="GO:0016740">
    <property type="term" value="F:transferase activity"/>
    <property type="evidence" value="ECO:0007669"/>
    <property type="project" value="UniProtKB-KW"/>
</dbReference>
<dbReference type="PANTHER" id="PTHR46082:SF6">
    <property type="entry name" value="AAA+ ATPASE DOMAIN-CONTAINING PROTEIN-RELATED"/>
    <property type="match status" value="1"/>
</dbReference>
<sequence>MSDLTAPSSSFGAIGAGNALAGNHFGGQTNITFNGLQNQSQPFPPSVCHLIPFPRNDGLVRRSEIMNKLDRLLPVTLGSGYHAAALWGLGGSGKTQIALDYAHRRRSDPDCSVFWVHADSNASFIQDYYSIARKLGLPGHLSGEDLLRTVRDQIEAKSNWVLVIDNADDLGLFGVTQAQPSVSSEPQLNLDQFIPKLSTTDGCGSVLWTSRDRQIESLVGAPQTIHIEKMKPDEAEKLLDTARGKETQESEYGVMNSLLDELGHLPLAISQAAAYMRRTSTSIAGYLSLIQRGDMRQKTLGKAHYDRFRRDQESNSVLKTWDISVEYLRRQDELIYDVLHSLAYVDNQNIPFELISKAALLCHEGGEIEFDTIEIVTRLCEFSFLSIRPSSQGDRTPIYDMHKLVQEDARYRLQTRQDKIKTEAYFAKKASQVIVDLFPKSGWDPQVWGVCEQYVAHAQQAAARAELHNGQLEVAELLASACFYLQFQHRWREAEAMASTGLRFRQEKLGDQHPDTLEFVERLAISYREQNRNDEAEKMLLQILSEQGEGIDPQHRERFGLRHILGTIYAAQGRYKEAEEICQQVLPLQQEVLGKKHPYTLGSMHNLACTLVNQNRHKEAEEIYRQVLPLQQEVLGKKHPYTLGSMHNLACALADQNRYKEAEEIYRQVLPLQQKVLGKKHPYTLGSMHNLACTLADQNRYKEAEEICQQVLPLQQEVLGKKHPYTLGSMHNLACTLADQNRYKEAEEIYRQVLPLRQEVLGKKHPYTLSTMHSLAVALFNQQMLDKAEEIARDLPDLREEVLGKRHPRTLRSANLLIDILRKQGRHEEARLLSRRFSEDDVCTSQGDGQTSATPPPRDAPPAQHRRKFGKRVKLHALSRDLESRCAVQ</sequence>
<dbReference type="Pfam" id="PF13424">
    <property type="entry name" value="TPR_12"/>
    <property type="match status" value="3"/>
</dbReference>
<dbReference type="STRING" id="77044.A0A1S7UHY4"/>
<dbReference type="OrthoDB" id="1658288at2759"/>